<evidence type="ECO:0000259" key="11">
    <source>
        <dbReference type="PROSITE" id="PS50011"/>
    </source>
</evidence>
<keyword evidence="13" id="KW-1185">Reference proteome</keyword>
<evidence type="ECO:0000256" key="2">
    <source>
        <dbReference type="ARBA" id="ARBA00004906"/>
    </source>
</evidence>
<evidence type="ECO:0000256" key="1">
    <source>
        <dbReference type="ARBA" id="ARBA00000900"/>
    </source>
</evidence>
<dbReference type="Pfam" id="PF07714">
    <property type="entry name" value="PK_Tyr_Ser-Thr"/>
    <property type="match status" value="1"/>
</dbReference>
<dbReference type="GO" id="GO:0005524">
    <property type="term" value="F:ATP binding"/>
    <property type="evidence" value="ECO:0007669"/>
    <property type="project" value="UniProtKB-KW"/>
</dbReference>
<dbReference type="GO" id="GO:0004672">
    <property type="term" value="F:protein kinase activity"/>
    <property type="evidence" value="ECO:0007669"/>
    <property type="project" value="InterPro"/>
</dbReference>
<feature type="domain" description="Protein kinase" evidence="11">
    <location>
        <begin position="294"/>
        <end position="557"/>
    </location>
</feature>
<dbReference type="FunFam" id="1.10.510.10:FF:000498">
    <property type="entry name" value="U-box domain-containing protein 51"/>
    <property type="match status" value="1"/>
</dbReference>
<dbReference type="PROSITE" id="PS50011">
    <property type="entry name" value="PROTEIN_KINASE_DOM"/>
    <property type="match status" value="1"/>
</dbReference>
<dbReference type="Gene3D" id="1.10.510.10">
    <property type="entry name" value="Transferase(Phosphotransferase) domain 1"/>
    <property type="match status" value="1"/>
</dbReference>
<dbReference type="PANTHER" id="PTHR45647">
    <property type="entry name" value="OS02G0152300 PROTEIN"/>
    <property type="match status" value="1"/>
</dbReference>
<name>A0A6J5WWW4_PRUAR</name>
<accession>A0A6J5WWW4</accession>
<gene>
    <name evidence="12" type="ORF">ORAREDHAP_LOCUS18765</name>
</gene>
<protein>
    <recommendedName>
        <fullName evidence="3">RING-type E3 ubiquitin transferase</fullName>
        <ecNumber evidence="3">2.3.2.27</ecNumber>
    </recommendedName>
</protein>
<keyword evidence="7" id="KW-0067">ATP-binding</keyword>
<dbReference type="InterPro" id="IPR051348">
    <property type="entry name" value="U-box_ubiquitin_ligases"/>
</dbReference>
<dbReference type="EMBL" id="CAEKKB010000003">
    <property type="protein sequence ID" value="CAB4302868.1"/>
    <property type="molecule type" value="Genomic_DNA"/>
</dbReference>
<keyword evidence="8 9" id="KW-0175">Coiled coil</keyword>
<keyword evidence="5" id="KW-0547">Nucleotide-binding</keyword>
<evidence type="ECO:0000256" key="10">
    <source>
        <dbReference type="SAM" id="MobiDB-lite"/>
    </source>
</evidence>
<dbReference type="InterPro" id="IPR001245">
    <property type="entry name" value="Ser-Thr/Tyr_kinase_cat_dom"/>
</dbReference>
<feature type="coiled-coil region" evidence="9">
    <location>
        <begin position="215"/>
        <end position="242"/>
    </location>
</feature>
<evidence type="ECO:0000313" key="12">
    <source>
        <dbReference type="EMBL" id="CAB4302868.1"/>
    </source>
</evidence>
<evidence type="ECO:0000256" key="3">
    <source>
        <dbReference type="ARBA" id="ARBA00012483"/>
    </source>
</evidence>
<dbReference type="SMART" id="SM00220">
    <property type="entry name" value="S_TKc"/>
    <property type="match status" value="1"/>
</dbReference>
<proteinExistence type="predicted"/>
<dbReference type="InterPro" id="IPR000719">
    <property type="entry name" value="Prot_kinase_dom"/>
</dbReference>
<sequence>MVYGHNATYVSHDDHGAVSKDGRPPTEAELQQFFLPYRGFCARKGIVAKEVVLHDIDVPNALVDYVVRNSICNIVVGASHHNALTRKFRPADVATSLLKSVPETCAVYVISKGKIRTSRSATGPQTPKSGSDFSGPCSFQSNGSDNVDFSMNSEGSINSFSSHTPLAKKLWQLKKVSNIVYSIENLKMWYLCIQTRDLQKWKTSEEHKLEEAKLAEEAALALADVERQKSKAATEAARMAQRLAGMETHKRKIAERKAKQEAGERRRAMDALAQNHIRYRRYTIEEIELATDYFKISNKVGEGGYGPVYRAWLDHTAVAIKVLRPDISQGQRQFQQEVEVLSCIRHPHMVLLVGACPEYGCLIYEYMENGSLEDRLFLKSNTPPIPWGVRFKIAAEIATALLFLHQTKPEPLVHRDLKPANILLDRNYVSKIADVGLARLVPPSVADAVTQYRMTAAAGTFCYIDPEYQQTGMLGVKSDIYSLGVMLLQIITAKPAMGLSHQVEEAIEKGAFAEILDPAVTDWPVEEALSYAKMALKCCELRRRDRPDLSTVILPELNRLRDLGTKNEASEVADGQDPYVSQFSTSLPPVGSTSSVSQVSHS</sequence>
<comment type="catalytic activity">
    <reaction evidence="1">
        <text>S-ubiquitinyl-[E2 ubiquitin-conjugating enzyme]-L-cysteine + [acceptor protein]-L-lysine = [E2 ubiquitin-conjugating enzyme]-L-cysteine + N(6)-ubiquitinyl-[acceptor protein]-L-lysine.</text>
        <dbReference type="EC" id="2.3.2.27"/>
    </reaction>
</comment>
<dbReference type="OrthoDB" id="4062651at2759"/>
<dbReference type="PANTHER" id="PTHR45647:SF51">
    <property type="entry name" value="PROTEIN KINASE SUPERFAMILY PROTEIN"/>
    <property type="match status" value="1"/>
</dbReference>
<organism evidence="12 13">
    <name type="scientific">Prunus armeniaca</name>
    <name type="common">Apricot</name>
    <name type="synonym">Armeniaca vulgaris</name>
    <dbReference type="NCBI Taxonomy" id="36596"/>
    <lineage>
        <taxon>Eukaryota</taxon>
        <taxon>Viridiplantae</taxon>
        <taxon>Streptophyta</taxon>
        <taxon>Embryophyta</taxon>
        <taxon>Tracheophyta</taxon>
        <taxon>Spermatophyta</taxon>
        <taxon>Magnoliopsida</taxon>
        <taxon>eudicotyledons</taxon>
        <taxon>Gunneridae</taxon>
        <taxon>Pentapetalae</taxon>
        <taxon>rosids</taxon>
        <taxon>fabids</taxon>
        <taxon>Rosales</taxon>
        <taxon>Rosaceae</taxon>
        <taxon>Amygdaloideae</taxon>
        <taxon>Amygdaleae</taxon>
        <taxon>Prunus</taxon>
    </lineage>
</organism>
<evidence type="ECO:0000313" key="13">
    <source>
        <dbReference type="Proteomes" id="UP000507245"/>
    </source>
</evidence>
<keyword evidence="4" id="KW-0808">Transferase</keyword>
<dbReference type="AlphaFoldDB" id="A0A6J5WWW4"/>
<comment type="pathway">
    <text evidence="2">Protein modification; protein ubiquitination.</text>
</comment>
<evidence type="ECO:0000256" key="7">
    <source>
        <dbReference type="ARBA" id="ARBA00022840"/>
    </source>
</evidence>
<keyword evidence="6" id="KW-0833">Ubl conjugation pathway</keyword>
<dbReference type="FunFam" id="3.30.200.20:FF:000162">
    <property type="entry name" value="Adenine nucleotide alpha hydrolase-like domain kinase"/>
    <property type="match status" value="1"/>
</dbReference>
<reference evidence="13" key="1">
    <citation type="journal article" date="2020" name="Genome Biol.">
        <title>Gamete binning: chromosome-level and haplotype-resolved genome assembly enabled by high-throughput single-cell sequencing of gamete genomes.</title>
        <authorList>
            <person name="Campoy J.A."/>
            <person name="Sun H."/>
            <person name="Goel M."/>
            <person name="Jiao W.-B."/>
            <person name="Folz-Donahue K."/>
            <person name="Wang N."/>
            <person name="Rubio M."/>
            <person name="Liu C."/>
            <person name="Kukat C."/>
            <person name="Ruiz D."/>
            <person name="Huettel B."/>
            <person name="Schneeberger K."/>
        </authorList>
    </citation>
    <scope>NUCLEOTIDE SEQUENCE [LARGE SCALE GENOMIC DNA]</scope>
    <source>
        <strain evidence="13">cv. Rojo Pasion</strain>
    </source>
</reference>
<dbReference type="GO" id="GO:0061630">
    <property type="term" value="F:ubiquitin protein ligase activity"/>
    <property type="evidence" value="ECO:0007669"/>
    <property type="project" value="UniProtKB-EC"/>
</dbReference>
<feature type="compositionally biased region" description="Low complexity" evidence="10">
    <location>
        <begin position="590"/>
        <end position="602"/>
    </location>
</feature>
<dbReference type="SUPFAM" id="SSF56112">
    <property type="entry name" value="Protein kinase-like (PK-like)"/>
    <property type="match status" value="1"/>
</dbReference>
<evidence type="ECO:0000256" key="5">
    <source>
        <dbReference type="ARBA" id="ARBA00022741"/>
    </source>
</evidence>
<dbReference type="EC" id="2.3.2.27" evidence="3"/>
<dbReference type="InterPro" id="IPR011009">
    <property type="entry name" value="Kinase-like_dom_sf"/>
</dbReference>
<evidence type="ECO:0000256" key="6">
    <source>
        <dbReference type="ARBA" id="ARBA00022786"/>
    </source>
</evidence>
<dbReference type="PROSITE" id="PS00108">
    <property type="entry name" value="PROTEIN_KINASE_ST"/>
    <property type="match status" value="1"/>
</dbReference>
<evidence type="ECO:0000256" key="4">
    <source>
        <dbReference type="ARBA" id="ARBA00022679"/>
    </source>
</evidence>
<dbReference type="Proteomes" id="UP000507245">
    <property type="component" value="Unassembled WGS sequence"/>
</dbReference>
<feature type="region of interest" description="Disordered" evidence="10">
    <location>
        <begin position="565"/>
        <end position="602"/>
    </location>
</feature>
<dbReference type="InterPro" id="IPR008271">
    <property type="entry name" value="Ser/Thr_kinase_AS"/>
</dbReference>
<dbReference type="Gene3D" id="3.30.200.20">
    <property type="entry name" value="Phosphorylase Kinase, domain 1"/>
    <property type="match status" value="1"/>
</dbReference>
<evidence type="ECO:0000256" key="8">
    <source>
        <dbReference type="ARBA" id="ARBA00023054"/>
    </source>
</evidence>
<evidence type="ECO:0000256" key="9">
    <source>
        <dbReference type="SAM" id="Coils"/>
    </source>
</evidence>